<sequence length="238" mass="27960">MYSTEWQKRGVPHIDILLWLQHHITPDQIDNVICAEIPDLIRDPQLHEIVKYNMIHGPCDCFNRNSPLQETVNRGFSVNIKGVNIDNRWIVPYNPLLLRTCNAHVNVEYCSSVKSIKYVCKYVNKGSDQASFALENEKDEIKTYESGRYISSSEAVWRILEFPIHERFPTVVHFAVHLENGQRVYFNEQNLHDRVNSPPTTTLLSFFNLCKVDDFAKNLLYPEVPAYYVWDKKKFQRR</sequence>
<gene>
    <name evidence="2" type="primary">LOC112694449</name>
</gene>
<dbReference type="GeneID" id="112694449"/>
<protein>
    <submittedName>
        <fullName evidence="2">Uncharacterized protein LOC112694449</fullName>
    </submittedName>
</protein>
<name>A0A8B8GRH8_9HEMI</name>
<dbReference type="AlphaFoldDB" id="A0A8B8GRH8"/>
<accession>A0A8B8GRH8</accession>
<dbReference type="PANTHER" id="PTHR10492:SF99">
    <property type="entry name" value="ATP-DEPENDENT DNA HELICASE"/>
    <property type="match status" value="1"/>
</dbReference>
<dbReference type="PANTHER" id="PTHR10492">
    <property type="match status" value="1"/>
</dbReference>
<dbReference type="RefSeq" id="XP_025425698.1">
    <property type="nucleotide sequence ID" value="XM_025569913.1"/>
</dbReference>
<dbReference type="Proteomes" id="UP000694846">
    <property type="component" value="Unplaced"/>
</dbReference>
<dbReference type="OrthoDB" id="6606840at2759"/>
<organism evidence="1 2">
    <name type="scientific">Sipha flava</name>
    <name type="common">yellow sugarcane aphid</name>
    <dbReference type="NCBI Taxonomy" id="143950"/>
    <lineage>
        <taxon>Eukaryota</taxon>
        <taxon>Metazoa</taxon>
        <taxon>Ecdysozoa</taxon>
        <taxon>Arthropoda</taxon>
        <taxon>Hexapoda</taxon>
        <taxon>Insecta</taxon>
        <taxon>Pterygota</taxon>
        <taxon>Neoptera</taxon>
        <taxon>Paraneoptera</taxon>
        <taxon>Hemiptera</taxon>
        <taxon>Sternorrhyncha</taxon>
        <taxon>Aphidomorpha</taxon>
        <taxon>Aphidoidea</taxon>
        <taxon>Aphididae</taxon>
        <taxon>Sipha</taxon>
    </lineage>
</organism>
<evidence type="ECO:0000313" key="1">
    <source>
        <dbReference type="Proteomes" id="UP000694846"/>
    </source>
</evidence>
<proteinExistence type="predicted"/>
<reference evidence="2" key="1">
    <citation type="submission" date="2025-08" db="UniProtKB">
        <authorList>
            <consortium name="RefSeq"/>
        </authorList>
    </citation>
    <scope>IDENTIFICATION</scope>
    <source>
        <tissue evidence="2">Whole body</tissue>
    </source>
</reference>
<evidence type="ECO:0000313" key="2">
    <source>
        <dbReference type="RefSeq" id="XP_025425698.1"/>
    </source>
</evidence>
<keyword evidence="1" id="KW-1185">Reference proteome</keyword>